<evidence type="ECO:0000256" key="1">
    <source>
        <dbReference type="SAM" id="Phobius"/>
    </source>
</evidence>
<keyword evidence="1" id="KW-0472">Membrane</keyword>
<reference evidence="2" key="1">
    <citation type="submission" date="2006-01" db="EMBL/GenBank/DDBJ databases">
        <title>Complete sequence of Anaeromyxobacter dehalogenans 2CP-C.</title>
        <authorList>
            <consortium name="US DOE Joint Genome Institute"/>
            <person name="Copeland A."/>
            <person name="Lucas S."/>
            <person name="Lapidus A."/>
            <person name="Barry K."/>
            <person name="Detter J.C."/>
            <person name="Glavina T."/>
            <person name="Hammon N."/>
            <person name="Israni S."/>
            <person name="Pitluck S."/>
            <person name="Brettin T."/>
            <person name="Bruce D."/>
            <person name="Han C."/>
            <person name="Tapia R."/>
            <person name="Gilna P."/>
            <person name="Kiss H."/>
            <person name="Schmutz J."/>
            <person name="Larimer F."/>
            <person name="Land M."/>
            <person name="Kyrpides N."/>
            <person name="Anderson I."/>
            <person name="Sanford R.A."/>
            <person name="Ritalahti K.M."/>
            <person name="Thomas H.S."/>
            <person name="Kirby J.R."/>
            <person name="Zhulin I.B."/>
            <person name="Loeffler F.E."/>
            <person name="Richardson P."/>
        </authorList>
    </citation>
    <scope>NUCLEOTIDE SEQUENCE</scope>
    <source>
        <strain evidence="2">2CP-C</strain>
    </source>
</reference>
<dbReference type="AlphaFoldDB" id="Q2IQB4"/>
<feature type="transmembrane region" description="Helical" evidence="1">
    <location>
        <begin position="33"/>
        <end position="50"/>
    </location>
</feature>
<sequence length="220" mass="20579">MTPALAASVPAGPVADALAALVRLALAARAFGWPLGLALVVVGLAALLASDRLRRPAAAVGGAAVGVLAALAARRLLGPQLELSPAASAGLGAAVLGAACAAMPPLFPAAAAALAGALAGVHLPIGGRAAVGAGLGALAAALLALAASRAVAVVLCALAGGLALGVGLLAAAGTRPLAAELALRPFALLGFAVVAGVAGAAFQLARGADAARPRPGALRE</sequence>
<dbReference type="Proteomes" id="UP000001935">
    <property type="component" value="Chromosome"/>
</dbReference>
<feature type="transmembrane region" description="Helical" evidence="1">
    <location>
        <begin position="129"/>
        <end position="146"/>
    </location>
</feature>
<dbReference type="KEGG" id="ade:Adeh_1223"/>
<dbReference type="HOGENOM" id="CLU_1253789_0_0_7"/>
<gene>
    <name evidence="2" type="ordered locus">Adeh_1223</name>
</gene>
<proteinExistence type="predicted"/>
<accession>Q2IQB4</accession>
<evidence type="ECO:0000313" key="2">
    <source>
        <dbReference type="EMBL" id="ABC80997.1"/>
    </source>
</evidence>
<name>Q2IQB4_ANADE</name>
<organism evidence="2 3">
    <name type="scientific">Anaeromyxobacter dehalogenans (strain 2CP-C)</name>
    <dbReference type="NCBI Taxonomy" id="290397"/>
    <lineage>
        <taxon>Bacteria</taxon>
        <taxon>Pseudomonadati</taxon>
        <taxon>Myxococcota</taxon>
        <taxon>Myxococcia</taxon>
        <taxon>Myxococcales</taxon>
        <taxon>Cystobacterineae</taxon>
        <taxon>Anaeromyxobacteraceae</taxon>
        <taxon>Anaeromyxobacter</taxon>
    </lineage>
</organism>
<feature type="transmembrane region" description="Helical" evidence="1">
    <location>
        <begin position="57"/>
        <end position="77"/>
    </location>
</feature>
<feature type="transmembrane region" description="Helical" evidence="1">
    <location>
        <begin position="89"/>
        <end position="117"/>
    </location>
</feature>
<keyword evidence="1" id="KW-1133">Transmembrane helix</keyword>
<dbReference type="RefSeq" id="WP_011420280.1">
    <property type="nucleotide sequence ID" value="NC_007760.1"/>
</dbReference>
<keyword evidence="1" id="KW-0812">Transmembrane</keyword>
<feature type="transmembrane region" description="Helical" evidence="1">
    <location>
        <begin position="152"/>
        <end position="174"/>
    </location>
</feature>
<evidence type="ECO:0000313" key="3">
    <source>
        <dbReference type="Proteomes" id="UP000001935"/>
    </source>
</evidence>
<feature type="transmembrane region" description="Helical" evidence="1">
    <location>
        <begin position="186"/>
        <end position="205"/>
    </location>
</feature>
<protein>
    <submittedName>
        <fullName evidence="2">Membrane protein</fullName>
    </submittedName>
</protein>
<dbReference type="EMBL" id="CP000251">
    <property type="protein sequence ID" value="ABC80997.1"/>
    <property type="molecule type" value="Genomic_DNA"/>
</dbReference>